<evidence type="ECO:0000313" key="3">
    <source>
        <dbReference type="Proteomes" id="UP001434883"/>
    </source>
</evidence>
<protein>
    <submittedName>
        <fullName evidence="2">Uncharacterized protein</fullName>
    </submittedName>
</protein>
<accession>A0ABV0QR47</accession>
<evidence type="ECO:0000256" key="1">
    <source>
        <dbReference type="SAM" id="MobiDB-lite"/>
    </source>
</evidence>
<keyword evidence="3" id="KW-1185">Reference proteome</keyword>
<feature type="compositionally biased region" description="Polar residues" evidence="1">
    <location>
        <begin position="176"/>
        <end position="187"/>
    </location>
</feature>
<name>A0ABV0QR47_9TELE</name>
<reference evidence="2 3" key="1">
    <citation type="submission" date="2021-06" db="EMBL/GenBank/DDBJ databases">
        <authorList>
            <person name="Palmer J.M."/>
        </authorList>
    </citation>
    <scope>NUCLEOTIDE SEQUENCE [LARGE SCALE GENOMIC DNA]</scope>
    <source>
        <strain evidence="2 3">XC_2019</strain>
        <tissue evidence="2">Muscle</tissue>
    </source>
</reference>
<organism evidence="2 3">
    <name type="scientific">Xenoophorus captivus</name>
    <dbReference type="NCBI Taxonomy" id="1517983"/>
    <lineage>
        <taxon>Eukaryota</taxon>
        <taxon>Metazoa</taxon>
        <taxon>Chordata</taxon>
        <taxon>Craniata</taxon>
        <taxon>Vertebrata</taxon>
        <taxon>Euteleostomi</taxon>
        <taxon>Actinopterygii</taxon>
        <taxon>Neopterygii</taxon>
        <taxon>Teleostei</taxon>
        <taxon>Neoteleostei</taxon>
        <taxon>Acanthomorphata</taxon>
        <taxon>Ovalentaria</taxon>
        <taxon>Atherinomorphae</taxon>
        <taxon>Cyprinodontiformes</taxon>
        <taxon>Goodeidae</taxon>
        <taxon>Xenoophorus</taxon>
    </lineage>
</organism>
<gene>
    <name evidence="2" type="ORF">XENOCAPTIV_010356</name>
</gene>
<comment type="caution">
    <text evidence="2">The sequence shown here is derived from an EMBL/GenBank/DDBJ whole genome shotgun (WGS) entry which is preliminary data.</text>
</comment>
<sequence length="187" mass="21332">MWNPCIYVNASNPENTQFYVKPTQEVVEELYWCQKEEKKKIGSRISSILSKLFCMVIPSSTEVEEIVGRSTYNSLELFLESDIPNKEQMDLPEALWQVFQLPNAVEVDLSDDPTEDVSNESKIEIFSLNPDEAGDMMIDFSEGINLFVASNFQQDHESEESPSGLRPEDMPETDTESLGSLIQIMQY</sequence>
<dbReference type="EMBL" id="JAHRIN010019074">
    <property type="protein sequence ID" value="MEQ2198270.1"/>
    <property type="molecule type" value="Genomic_DNA"/>
</dbReference>
<proteinExistence type="predicted"/>
<feature type="region of interest" description="Disordered" evidence="1">
    <location>
        <begin position="153"/>
        <end position="187"/>
    </location>
</feature>
<dbReference type="Proteomes" id="UP001434883">
    <property type="component" value="Unassembled WGS sequence"/>
</dbReference>
<evidence type="ECO:0000313" key="2">
    <source>
        <dbReference type="EMBL" id="MEQ2198270.1"/>
    </source>
</evidence>